<dbReference type="OrthoDB" id="9803065at2"/>
<evidence type="ECO:0000256" key="1">
    <source>
        <dbReference type="ARBA" id="ARBA00004141"/>
    </source>
</evidence>
<feature type="transmembrane region" description="Helical" evidence="7">
    <location>
        <begin position="213"/>
        <end position="239"/>
    </location>
</feature>
<dbReference type="Proteomes" id="UP000002574">
    <property type="component" value="Chromosome"/>
</dbReference>
<evidence type="ECO:0000256" key="5">
    <source>
        <dbReference type="ARBA" id="ARBA00022989"/>
    </source>
</evidence>
<reference evidence="9 10" key="1">
    <citation type="journal article" date="2010" name="J. Bacteriol.">
        <title>Complete genome sequence of the thermophilic, obligately chemolithoautotrophic hydrogen-oxidizing bacterium Hydrogenobacter thermophilus TK-6.</title>
        <authorList>
            <person name="Arai H."/>
            <person name="Kanbe H."/>
            <person name="Ishii M."/>
            <person name="Igarashi Y."/>
        </authorList>
    </citation>
    <scope>NUCLEOTIDE SEQUENCE [LARGE SCALE GENOMIC DNA]</scope>
    <source>
        <strain evidence="10">DSM 6534 / IAM 12695 / TK-6 [Tokyo]</strain>
    </source>
</reference>
<dbReference type="InterPro" id="IPR003834">
    <property type="entry name" value="Cyt_c_assmbl_TM_dom"/>
</dbReference>
<feature type="domain" description="Cytochrome C biogenesis protein transmembrane" evidence="8">
    <location>
        <begin position="125"/>
        <end position="254"/>
    </location>
</feature>
<feature type="transmembrane region" description="Helical" evidence="7">
    <location>
        <begin position="6"/>
        <end position="32"/>
    </location>
</feature>
<dbReference type="STRING" id="608538.HTH_0875"/>
<feature type="domain" description="Cytochrome C biogenesis protein transmembrane" evidence="8">
    <location>
        <begin position="6"/>
        <end position="103"/>
    </location>
</feature>
<dbReference type="KEGG" id="hte:Hydth_0875"/>
<keyword evidence="6 7" id="KW-0472">Membrane</keyword>
<feature type="transmembrane region" description="Helical" evidence="7">
    <location>
        <begin position="52"/>
        <end position="75"/>
    </location>
</feature>
<dbReference type="eggNOG" id="COG0785">
    <property type="taxonomic scope" value="Bacteria"/>
</dbReference>
<evidence type="ECO:0000259" key="8">
    <source>
        <dbReference type="Pfam" id="PF02683"/>
    </source>
</evidence>
<keyword evidence="4" id="KW-0201">Cytochrome c-type biogenesis</keyword>
<gene>
    <name evidence="9" type="primary">ccdA</name>
    <name evidence="9" type="ordered locus">HTH_0875</name>
</gene>
<keyword evidence="3 7" id="KW-0812">Transmembrane</keyword>
<comment type="subcellular location">
    <subcellularLocation>
        <location evidence="1">Membrane</location>
        <topology evidence="1">Multi-pass membrane protein</topology>
    </subcellularLocation>
</comment>
<dbReference type="KEGG" id="hth:HTH_0875"/>
<keyword evidence="10" id="KW-1185">Reference proteome</keyword>
<evidence type="ECO:0000256" key="4">
    <source>
        <dbReference type="ARBA" id="ARBA00022748"/>
    </source>
</evidence>
<name>D3DHN2_HYDTT</name>
<evidence type="ECO:0000256" key="7">
    <source>
        <dbReference type="SAM" id="Phobius"/>
    </source>
</evidence>
<organism evidence="9 10">
    <name type="scientific">Hydrogenobacter thermophilus (strain DSM 6534 / IAM 12695 / TK-6)</name>
    <dbReference type="NCBI Taxonomy" id="608538"/>
    <lineage>
        <taxon>Bacteria</taxon>
        <taxon>Pseudomonadati</taxon>
        <taxon>Aquificota</taxon>
        <taxon>Aquificia</taxon>
        <taxon>Aquificales</taxon>
        <taxon>Aquificaceae</taxon>
        <taxon>Hydrogenobacter</taxon>
    </lineage>
</organism>
<feature type="transmembrane region" description="Helical" evidence="7">
    <location>
        <begin position="87"/>
        <end position="108"/>
    </location>
</feature>
<dbReference type="PANTHER" id="PTHR31272:SF4">
    <property type="entry name" value="CYTOCHROME C-TYPE BIOGENESIS PROTEIN HI_1454-RELATED"/>
    <property type="match status" value="1"/>
</dbReference>
<protein>
    <submittedName>
        <fullName evidence="9">Cytochrome c biogenesis protein</fullName>
    </submittedName>
</protein>
<evidence type="ECO:0000313" key="9">
    <source>
        <dbReference type="EMBL" id="BAI69334.1"/>
    </source>
</evidence>
<dbReference type="GO" id="GO:0016020">
    <property type="term" value="C:membrane"/>
    <property type="evidence" value="ECO:0007669"/>
    <property type="project" value="UniProtKB-SubCell"/>
</dbReference>
<feature type="transmembrane region" description="Helical" evidence="7">
    <location>
        <begin position="115"/>
        <end position="134"/>
    </location>
</feature>
<dbReference type="PANTHER" id="PTHR31272">
    <property type="entry name" value="CYTOCHROME C-TYPE BIOGENESIS PROTEIN HI_1454-RELATED"/>
    <property type="match status" value="1"/>
</dbReference>
<dbReference type="AlphaFoldDB" id="D3DHN2"/>
<evidence type="ECO:0000256" key="3">
    <source>
        <dbReference type="ARBA" id="ARBA00022692"/>
    </source>
</evidence>
<dbReference type="GO" id="GO:0017004">
    <property type="term" value="P:cytochrome complex assembly"/>
    <property type="evidence" value="ECO:0007669"/>
    <property type="project" value="UniProtKB-KW"/>
</dbReference>
<feature type="transmembrane region" description="Helical" evidence="7">
    <location>
        <begin position="246"/>
        <end position="265"/>
    </location>
</feature>
<dbReference type="InterPro" id="IPR051790">
    <property type="entry name" value="Cytochrome_c-biogenesis_DsbD"/>
</dbReference>
<sequence length="279" mass="30227">MFEVSFLLAFTAGLLAFLSPCVLPIIPGYISYISGIGAQEIREEKRSFSWRLLLASILFVLGFSLVFTLLGAGASAVGQVLRDYQTIIAKFGGALVVFFGLHFSGVFLRENFLKEAIGVGSLIASLYFLGILSQKLFFDLAGIVLVCLFLYLFGFHEMLYRQTRKEAKSDLPLLGAFLVGVFFAFGWSPCIGPVLGSILLYASQQETVTKGAMLLFVFSMGMGLPFIVAGALLSAFLGFVKRFSRFFGVVEMVGGLLLIILGILLTTGKLSEISALLGV</sequence>
<feature type="transmembrane region" description="Helical" evidence="7">
    <location>
        <begin position="140"/>
        <end position="159"/>
    </location>
</feature>
<comment type="similarity">
    <text evidence="2">Belongs to the DsbD family.</text>
</comment>
<dbReference type="RefSeq" id="WP_012963514.1">
    <property type="nucleotide sequence ID" value="NC_013799.1"/>
</dbReference>
<proteinExistence type="inferred from homology"/>
<evidence type="ECO:0000256" key="2">
    <source>
        <dbReference type="ARBA" id="ARBA00006143"/>
    </source>
</evidence>
<evidence type="ECO:0000313" key="10">
    <source>
        <dbReference type="Proteomes" id="UP000002574"/>
    </source>
</evidence>
<evidence type="ECO:0000256" key="6">
    <source>
        <dbReference type="ARBA" id="ARBA00023136"/>
    </source>
</evidence>
<accession>D3DHN2</accession>
<dbReference type="Pfam" id="PF02683">
    <property type="entry name" value="DsbD_TM"/>
    <property type="match status" value="2"/>
</dbReference>
<dbReference type="PATRIC" id="fig|608538.5.peg.895"/>
<dbReference type="EMBL" id="AP011112">
    <property type="protein sequence ID" value="BAI69334.1"/>
    <property type="molecule type" value="Genomic_DNA"/>
</dbReference>
<feature type="transmembrane region" description="Helical" evidence="7">
    <location>
        <begin position="171"/>
        <end position="201"/>
    </location>
</feature>
<keyword evidence="5 7" id="KW-1133">Transmembrane helix</keyword>